<dbReference type="EMBL" id="FN430227">
    <property type="protein sequence ID" value="CAZ83428.1"/>
    <property type="molecule type" value="Genomic_DNA"/>
</dbReference>
<dbReference type="GeneID" id="9181773"/>
<feature type="compositionally biased region" description="Acidic residues" evidence="2">
    <location>
        <begin position="331"/>
        <end position="342"/>
    </location>
</feature>
<dbReference type="AlphaFoldDB" id="D5GFY5"/>
<dbReference type="InterPro" id="IPR007307">
    <property type="entry name" value="Ltv1"/>
</dbReference>
<feature type="compositionally biased region" description="Acidic residues" evidence="2">
    <location>
        <begin position="206"/>
        <end position="218"/>
    </location>
</feature>
<dbReference type="Pfam" id="PF04180">
    <property type="entry name" value="LTV"/>
    <property type="match status" value="1"/>
</dbReference>
<evidence type="ECO:0000256" key="1">
    <source>
        <dbReference type="ARBA" id="ARBA00009078"/>
    </source>
</evidence>
<feature type="region of interest" description="Disordered" evidence="2">
    <location>
        <begin position="252"/>
        <end position="311"/>
    </location>
</feature>
<accession>D5GFY5</accession>
<dbReference type="GO" id="GO:0005829">
    <property type="term" value="C:cytosol"/>
    <property type="evidence" value="ECO:0007669"/>
    <property type="project" value="TreeGrafter"/>
</dbReference>
<dbReference type="InParanoid" id="D5GFY5"/>
<dbReference type="PANTHER" id="PTHR21531">
    <property type="entry name" value="LOW-TEMPERATURE VIABILITY PROTEIN LTV1-RELATED"/>
    <property type="match status" value="1"/>
</dbReference>
<dbReference type="GO" id="GO:0005634">
    <property type="term" value="C:nucleus"/>
    <property type="evidence" value="ECO:0007669"/>
    <property type="project" value="TreeGrafter"/>
</dbReference>
<sequence>MPTKKWIDKKTATNYQLRYRAQTDPLVHDDQASELVFTQVTAPNASRSIPALTASSSKIKTTTDLAQELSPPSTSLRKNEGEAAIHGVYYDDTEYDYMQHMRDINDEQVYFVDVQEKSSQGQNKKKNKMKLEDALRLPQEVFPSVVEVKRSYQDMQDVPDALSGFQPDMDPRLREVLEALEDEAYVDDDEDVFGELAKGGEISPGEFEEGEEDGWESDVTEKPSNNPPPAGKEGKEGEGEDWCRAFKAFKNDQRKKRGGKVAFDNDSLADTMSFGGNSTTSSFGGTMSVSNRTRRRKKKAGTESSGYSMSSSALFRTEGLTLLDDRFDKIEEEYAEEEEGEDDLRSNSGVALPETRRDLDSVLDEFLDGYSVGKKGRVRRGKYGSGMEQLDEIRRGLGGARIAS</sequence>
<protein>
    <submittedName>
        <fullName evidence="3">(Perigord truffle) hypothetical protein</fullName>
    </submittedName>
</protein>
<dbReference type="GO" id="GO:0042274">
    <property type="term" value="P:ribosomal small subunit biogenesis"/>
    <property type="evidence" value="ECO:0007669"/>
    <property type="project" value="InterPro"/>
</dbReference>
<evidence type="ECO:0000313" key="3">
    <source>
        <dbReference type="EMBL" id="CAZ83428.1"/>
    </source>
</evidence>
<dbReference type="PANTHER" id="PTHR21531:SF0">
    <property type="entry name" value="PROTEIN LTV1 HOMOLOG"/>
    <property type="match status" value="1"/>
</dbReference>
<dbReference type="eggNOG" id="KOG2637">
    <property type="taxonomic scope" value="Eukaryota"/>
</dbReference>
<reference evidence="3 4" key="1">
    <citation type="journal article" date="2010" name="Nature">
        <title>Perigord black truffle genome uncovers evolutionary origins and mechanisms of symbiosis.</title>
        <authorList>
            <person name="Martin F."/>
            <person name="Kohler A."/>
            <person name="Murat C."/>
            <person name="Balestrini R."/>
            <person name="Coutinho P.M."/>
            <person name="Jaillon O."/>
            <person name="Montanini B."/>
            <person name="Morin E."/>
            <person name="Noel B."/>
            <person name="Percudani R."/>
            <person name="Porcel B."/>
            <person name="Rubini A."/>
            <person name="Amicucci A."/>
            <person name="Amselem J."/>
            <person name="Anthouard V."/>
            <person name="Arcioni S."/>
            <person name="Artiguenave F."/>
            <person name="Aury J.M."/>
            <person name="Ballario P."/>
            <person name="Bolchi A."/>
            <person name="Brenna A."/>
            <person name="Brun A."/>
            <person name="Buee M."/>
            <person name="Cantarel B."/>
            <person name="Chevalier G."/>
            <person name="Couloux A."/>
            <person name="Da Silva C."/>
            <person name="Denoeud F."/>
            <person name="Duplessis S."/>
            <person name="Ghignone S."/>
            <person name="Hilselberger B."/>
            <person name="Iotti M."/>
            <person name="Marcais B."/>
            <person name="Mello A."/>
            <person name="Miranda M."/>
            <person name="Pacioni G."/>
            <person name="Quesneville H."/>
            <person name="Riccioni C."/>
            <person name="Ruotolo R."/>
            <person name="Splivallo R."/>
            <person name="Stocchi V."/>
            <person name="Tisserant E."/>
            <person name="Viscomi A.R."/>
            <person name="Zambonelli A."/>
            <person name="Zampieri E."/>
            <person name="Henrissat B."/>
            <person name="Lebrun M.H."/>
            <person name="Paolocci F."/>
            <person name="Bonfante P."/>
            <person name="Ottonello S."/>
            <person name="Wincker P."/>
        </authorList>
    </citation>
    <scope>NUCLEOTIDE SEQUENCE [LARGE SCALE GENOMIC DNA]</scope>
    <source>
        <strain evidence="3 4">Mel28</strain>
    </source>
</reference>
<dbReference type="STRING" id="656061.D5GFY5"/>
<dbReference type="OMA" id="TAQHFTL"/>
<name>D5GFY5_TUBMM</name>
<proteinExistence type="inferred from homology"/>
<dbReference type="HOGENOM" id="CLU_028555_1_0_1"/>
<dbReference type="GO" id="GO:0030688">
    <property type="term" value="C:preribosome, small subunit precursor"/>
    <property type="evidence" value="ECO:0007669"/>
    <property type="project" value="TreeGrafter"/>
</dbReference>
<comment type="similarity">
    <text evidence="1">Belongs to the LTV1 family.</text>
</comment>
<evidence type="ECO:0000313" key="4">
    <source>
        <dbReference type="Proteomes" id="UP000006911"/>
    </source>
</evidence>
<feature type="region of interest" description="Disordered" evidence="2">
    <location>
        <begin position="331"/>
        <end position="352"/>
    </location>
</feature>
<dbReference type="GO" id="GO:0000056">
    <property type="term" value="P:ribosomal small subunit export from nucleus"/>
    <property type="evidence" value="ECO:0007669"/>
    <property type="project" value="TreeGrafter"/>
</dbReference>
<dbReference type="RefSeq" id="XP_002839237.1">
    <property type="nucleotide sequence ID" value="XM_002839191.1"/>
</dbReference>
<dbReference type="Proteomes" id="UP000006911">
    <property type="component" value="Unassembled WGS sequence"/>
</dbReference>
<evidence type="ECO:0000256" key="2">
    <source>
        <dbReference type="SAM" id="MobiDB-lite"/>
    </source>
</evidence>
<feature type="region of interest" description="Disordered" evidence="2">
    <location>
        <begin position="196"/>
        <end position="239"/>
    </location>
</feature>
<dbReference type="KEGG" id="tml:GSTUM_00001950001"/>
<organism evidence="3 4">
    <name type="scientific">Tuber melanosporum (strain Mel28)</name>
    <name type="common">Perigord black truffle</name>
    <dbReference type="NCBI Taxonomy" id="656061"/>
    <lineage>
        <taxon>Eukaryota</taxon>
        <taxon>Fungi</taxon>
        <taxon>Dikarya</taxon>
        <taxon>Ascomycota</taxon>
        <taxon>Pezizomycotina</taxon>
        <taxon>Pezizomycetes</taxon>
        <taxon>Pezizales</taxon>
        <taxon>Tuberaceae</taxon>
        <taxon>Tuber</taxon>
    </lineage>
</organism>
<keyword evidence="4" id="KW-1185">Reference proteome</keyword>
<feature type="compositionally biased region" description="Low complexity" evidence="2">
    <location>
        <begin position="271"/>
        <end position="288"/>
    </location>
</feature>
<gene>
    <name evidence="3" type="ORF">GSTUM_00001950001</name>
</gene>
<dbReference type="FunCoup" id="D5GFY5">
    <property type="interactions" value="419"/>
</dbReference>